<name>A0A3A6U1D1_9GAMM</name>
<dbReference type="RefSeq" id="WP_121853038.1">
    <property type="nucleotide sequence ID" value="NZ_CP037952.1"/>
</dbReference>
<organism evidence="6 7">
    <name type="scientific">Parashewanella spongiae</name>
    <dbReference type="NCBI Taxonomy" id="342950"/>
    <lineage>
        <taxon>Bacteria</taxon>
        <taxon>Pseudomonadati</taxon>
        <taxon>Pseudomonadota</taxon>
        <taxon>Gammaproteobacteria</taxon>
        <taxon>Alteromonadales</taxon>
        <taxon>Shewanellaceae</taxon>
        <taxon>Parashewanella</taxon>
    </lineage>
</organism>
<dbReference type="GO" id="GO:0008061">
    <property type="term" value="F:chitin binding"/>
    <property type="evidence" value="ECO:0007669"/>
    <property type="project" value="UniProtKB-KW"/>
</dbReference>
<dbReference type="AlphaFoldDB" id="A0A3A6U1D1"/>
<dbReference type="InterPro" id="IPR004302">
    <property type="entry name" value="Cellulose/chitin-bd_N"/>
</dbReference>
<keyword evidence="7" id="KW-1185">Reference proteome</keyword>
<dbReference type="SUPFAM" id="SSF81296">
    <property type="entry name" value="E set domains"/>
    <property type="match status" value="1"/>
</dbReference>
<gene>
    <name evidence="6" type="ORF">D5R81_07520</name>
</gene>
<dbReference type="PANTHER" id="PTHR34823">
    <property type="entry name" value="GLCNAC-BINDING PROTEIN A"/>
    <property type="match status" value="1"/>
</dbReference>
<dbReference type="Pfam" id="PF03067">
    <property type="entry name" value="LPMO_10"/>
    <property type="match status" value="1"/>
</dbReference>
<sequence>MTLMSDAHSILFRRIACWFFMLGAGLFFSIDMAQAQGYVVQPESRSYACKLNHNAFCGEAKSLPGKIIGLGGFPDSENGPKDAHLASGGNILFSDLDEQSPDRWCKKTEVNTGKQTFRWKFDQPEATQDWRYYLTKANWDLYSPLTRASFELKPFCKYNGGMTAPTGFVEHTCNIPKNRVGYQVVLAVWDTADTHKSYYQAIDLTVMDPSLAKSDRRLIGVINPVKNLDVGDKVTAKLYDKEDNLIPEQVSIEINDTEQGNAKRWSYTLADAINHNLAGLRSGQRNAQGIVSPMYSCNSVYASKQSVVSRIETLVSKVKENETASISGLTDNITLTDQGAEVSFDVESGNGVMVTAKLFNQNDMASGFAEKTVSEGNDNISMHIHAATAGEYRLQVMFKMTDGSLIQQQRKITVVN</sequence>
<keyword evidence="2" id="KW-0147">Chitin-binding</keyword>
<dbReference type="Gene3D" id="3.30.70.2150">
    <property type="match status" value="1"/>
</dbReference>
<dbReference type="CDD" id="cd21177">
    <property type="entry name" value="LPMO_AA10"/>
    <property type="match status" value="1"/>
</dbReference>
<feature type="domain" description="N-acetylglucosamine binding protein A" evidence="5">
    <location>
        <begin position="219"/>
        <end position="311"/>
    </location>
</feature>
<accession>A0A3A6U1D1</accession>
<feature type="domain" description="Chitin-binding type-4" evidence="4">
    <location>
        <begin position="37"/>
        <end position="204"/>
    </location>
</feature>
<dbReference type="EMBL" id="QYYH01000036">
    <property type="protein sequence ID" value="RJY17824.1"/>
    <property type="molecule type" value="Genomic_DNA"/>
</dbReference>
<dbReference type="Proteomes" id="UP000273022">
    <property type="component" value="Unassembled WGS sequence"/>
</dbReference>
<evidence type="ECO:0000259" key="5">
    <source>
        <dbReference type="Pfam" id="PF18416"/>
    </source>
</evidence>
<evidence type="ECO:0000259" key="4">
    <source>
        <dbReference type="Pfam" id="PF03067"/>
    </source>
</evidence>
<dbReference type="PANTHER" id="PTHR34823:SF1">
    <property type="entry name" value="CHITIN-BINDING TYPE-4 DOMAIN-CONTAINING PROTEIN"/>
    <property type="match status" value="1"/>
</dbReference>
<evidence type="ECO:0000256" key="1">
    <source>
        <dbReference type="ARBA" id="ARBA00022525"/>
    </source>
</evidence>
<proteinExistence type="predicted"/>
<dbReference type="InterPro" id="IPR051024">
    <property type="entry name" value="GlcNAc_Chitin_IntDeg"/>
</dbReference>
<keyword evidence="1" id="KW-0964">Secreted</keyword>
<evidence type="ECO:0000313" key="6">
    <source>
        <dbReference type="EMBL" id="RJY17824.1"/>
    </source>
</evidence>
<dbReference type="Gene3D" id="2.70.50.50">
    <property type="entry name" value="chitin-binding protein cbp21"/>
    <property type="match status" value="1"/>
</dbReference>
<keyword evidence="3" id="KW-0732">Signal</keyword>
<evidence type="ECO:0000313" key="7">
    <source>
        <dbReference type="Proteomes" id="UP000273022"/>
    </source>
</evidence>
<dbReference type="Pfam" id="PF18416">
    <property type="entry name" value="GbpA_2"/>
    <property type="match status" value="1"/>
</dbReference>
<evidence type="ECO:0000256" key="2">
    <source>
        <dbReference type="ARBA" id="ARBA00022669"/>
    </source>
</evidence>
<dbReference type="InterPro" id="IPR041029">
    <property type="entry name" value="GbpA_2"/>
</dbReference>
<dbReference type="OrthoDB" id="3675244at2"/>
<comment type="caution">
    <text evidence="6">The sequence shown here is derived from an EMBL/GenBank/DDBJ whole genome shotgun (WGS) entry which is preliminary data.</text>
</comment>
<protein>
    <submittedName>
        <fullName evidence="6">N-acetylglucosamine-binding protein GbpA</fullName>
    </submittedName>
</protein>
<reference evidence="6 7" key="1">
    <citation type="submission" date="2018-09" db="EMBL/GenBank/DDBJ databases">
        <title>Phylogeny of the Shewanellaceae, and recommendation for two new genera, Pseudoshewanella and Parashewanella.</title>
        <authorList>
            <person name="Wang G."/>
        </authorList>
    </citation>
    <scope>NUCLEOTIDE SEQUENCE [LARGE SCALE GENOMIC DNA]</scope>
    <source>
        <strain evidence="6 7">KCTC 22492</strain>
    </source>
</reference>
<dbReference type="InterPro" id="IPR014756">
    <property type="entry name" value="Ig_E-set"/>
</dbReference>
<evidence type="ECO:0000256" key="3">
    <source>
        <dbReference type="ARBA" id="ARBA00022729"/>
    </source>
</evidence>
<dbReference type="Gene3D" id="2.60.40.2550">
    <property type="match status" value="1"/>
</dbReference>